<evidence type="ECO:0000313" key="3">
    <source>
        <dbReference type="WBParaSite" id="SCUD_0001730101-mRNA-1"/>
    </source>
</evidence>
<dbReference type="AlphaFoldDB" id="A0A183KQG3"/>
<name>A0A183KQG3_9TREM</name>
<sequence>MVVGDQRLVHTPFVPSGYWSPCAPLFWNQGFPTPLDGFSISTNPVKAPDIRLSSSQFRKQHRRHEKVVSRTFLTEAICAWPCESIWRGRVDSPHFRPYQGIDQRLVHTPFVPSGYWSPCAPLFWNQGFPTPLDGFSISTNPVKAPDIRLSSSQFRKQHRRHEKVVSRTFLTEAICAWPCESIWRGRVDSPHFRPYQGIWGQDCVAVNDN</sequence>
<keyword evidence="2" id="KW-1185">Reference proteome</keyword>
<evidence type="ECO:0000313" key="1">
    <source>
        <dbReference type="EMBL" id="VDP63270.1"/>
    </source>
</evidence>
<reference evidence="1 2" key="2">
    <citation type="submission" date="2018-11" db="EMBL/GenBank/DDBJ databases">
        <authorList>
            <consortium name="Pathogen Informatics"/>
        </authorList>
    </citation>
    <scope>NUCLEOTIDE SEQUENCE [LARGE SCALE GENOMIC DNA]</scope>
    <source>
        <strain evidence="1">Dakar</strain>
        <strain evidence="2">Dakar, Senegal</strain>
    </source>
</reference>
<dbReference type="Proteomes" id="UP000279833">
    <property type="component" value="Unassembled WGS sequence"/>
</dbReference>
<dbReference type="WBParaSite" id="SCUD_0001730101-mRNA-1">
    <property type="protein sequence ID" value="SCUD_0001730101-mRNA-1"/>
    <property type="gene ID" value="SCUD_0001730101"/>
</dbReference>
<gene>
    <name evidence="1" type="ORF">SCUD_LOCUS17298</name>
</gene>
<evidence type="ECO:0000313" key="2">
    <source>
        <dbReference type="Proteomes" id="UP000279833"/>
    </source>
</evidence>
<proteinExistence type="predicted"/>
<protein>
    <submittedName>
        <fullName evidence="1 3">Uncharacterized protein</fullName>
    </submittedName>
</protein>
<accession>A0A183KQG3</accession>
<dbReference type="EMBL" id="UZAK01039623">
    <property type="protein sequence ID" value="VDP63270.1"/>
    <property type="molecule type" value="Genomic_DNA"/>
</dbReference>
<organism evidence="3">
    <name type="scientific">Schistosoma curassoni</name>
    <dbReference type="NCBI Taxonomy" id="6186"/>
    <lineage>
        <taxon>Eukaryota</taxon>
        <taxon>Metazoa</taxon>
        <taxon>Spiralia</taxon>
        <taxon>Lophotrochozoa</taxon>
        <taxon>Platyhelminthes</taxon>
        <taxon>Trematoda</taxon>
        <taxon>Digenea</taxon>
        <taxon>Strigeidida</taxon>
        <taxon>Schistosomatoidea</taxon>
        <taxon>Schistosomatidae</taxon>
        <taxon>Schistosoma</taxon>
    </lineage>
</organism>
<reference evidence="3" key="1">
    <citation type="submission" date="2016-06" db="UniProtKB">
        <authorList>
            <consortium name="WormBaseParasite"/>
        </authorList>
    </citation>
    <scope>IDENTIFICATION</scope>
</reference>